<evidence type="ECO:0000313" key="3">
    <source>
        <dbReference type="EMBL" id="CAK0851907.1"/>
    </source>
</evidence>
<comment type="caution">
    <text evidence="3">The sequence shown here is derived from an EMBL/GenBank/DDBJ whole genome shotgun (WGS) entry which is preliminary data.</text>
</comment>
<feature type="non-terminal residue" evidence="3">
    <location>
        <position position="1"/>
    </location>
</feature>
<organism evidence="3 4">
    <name type="scientific">Prorocentrum cordatum</name>
    <dbReference type="NCBI Taxonomy" id="2364126"/>
    <lineage>
        <taxon>Eukaryota</taxon>
        <taxon>Sar</taxon>
        <taxon>Alveolata</taxon>
        <taxon>Dinophyceae</taxon>
        <taxon>Prorocentrales</taxon>
        <taxon>Prorocentraceae</taxon>
        <taxon>Prorocentrum</taxon>
    </lineage>
</organism>
<evidence type="ECO:0000256" key="1">
    <source>
        <dbReference type="SAM" id="Coils"/>
    </source>
</evidence>
<sequence>EALRQKVPGAGGQPAPDRRGRGPAMAVCDAGLWLSAEGSDSDWSGPEDQVALLPWARLAVTADGRATASRCRAGAGPLALASVLLATASLVAWRWPLGAAQHGMARIRRSAPGGQDSVGLSALQSAVTGGVAAGFTSNAARRGRAPVHAAPLTLGRDLLLTATSSPSETAGLCLPLIDPQLPAVLGAAKVTVLCQFRNVWLGLRAGSNGTVKGAGGGGQQQQQQQALDSEQAKVWLEMSADQFEAAAAVLSQSARDKLKHMRWKREIGFEGLVSVKEAKDVQQAIDSKATELQRARSSFDKAKVAIQKATGQCASSRALVGKLEQELKQMVEEAKAKAARCPPATAAAAESAVSAASHVAKVLSSHPGWQQQVGAALAGPLTVLLQALTAHRDGVGGAVLAGAAAAATAAAAGGGGAAEGATDTGGGTACIVDLSGDSLPVPEDVHHSSLSDVEWDNMVEGLSPDFPNSDADKKRLVQELREEAWALQILASAVKHRAAQLAERDMKQRIGEFRKWVTAQAGTGTSRTLIFLCHGKIDPLYRATLLPIVAFVRAIWES</sequence>
<keyword evidence="4" id="KW-1185">Reference proteome</keyword>
<accession>A0ABN9TZT9</accession>
<reference evidence="3" key="1">
    <citation type="submission" date="2023-10" db="EMBL/GenBank/DDBJ databases">
        <authorList>
            <person name="Chen Y."/>
            <person name="Shah S."/>
            <person name="Dougan E. K."/>
            <person name="Thang M."/>
            <person name="Chan C."/>
        </authorList>
    </citation>
    <scope>NUCLEOTIDE SEQUENCE [LARGE SCALE GENOMIC DNA]</scope>
</reference>
<proteinExistence type="predicted"/>
<dbReference type="Proteomes" id="UP001189429">
    <property type="component" value="Unassembled WGS sequence"/>
</dbReference>
<evidence type="ECO:0000313" key="4">
    <source>
        <dbReference type="Proteomes" id="UP001189429"/>
    </source>
</evidence>
<keyword evidence="1" id="KW-0175">Coiled coil</keyword>
<dbReference type="EMBL" id="CAUYUJ010015279">
    <property type="protein sequence ID" value="CAK0851907.1"/>
    <property type="molecule type" value="Genomic_DNA"/>
</dbReference>
<feature type="region of interest" description="Disordered" evidence="2">
    <location>
        <begin position="1"/>
        <end position="22"/>
    </location>
</feature>
<name>A0ABN9TZT9_9DINO</name>
<gene>
    <name evidence="3" type="ORF">PCOR1329_LOCUS43902</name>
</gene>
<evidence type="ECO:0000256" key="2">
    <source>
        <dbReference type="SAM" id="MobiDB-lite"/>
    </source>
</evidence>
<feature type="coiled-coil region" evidence="1">
    <location>
        <begin position="313"/>
        <end position="340"/>
    </location>
</feature>
<protein>
    <submittedName>
        <fullName evidence="3">Uncharacterized protein</fullName>
    </submittedName>
</protein>